<organism evidence="5 6">
    <name type="scientific">Planotetraspora kaengkrachanensis</name>
    <dbReference type="NCBI Taxonomy" id="575193"/>
    <lineage>
        <taxon>Bacteria</taxon>
        <taxon>Bacillati</taxon>
        <taxon>Actinomycetota</taxon>
        <taxon>Actinomycetes</taxon>
        <taxon>Streptosporangiales</taxon>
        <taxon>Streptosporangiaceae</taxon>
        <taxon>Planotetraspora</taxon>
    </lineage>
</organism>
<reference evidence="5 6" key="1">
    <citation type="submission" date="2021-01" db="EMBL/GenBank/DDBJ databases">
        <title>Whole genome shotgun sequence of Planotetraspora kaengkrachanensis NBRC 104272.</title>
        <authorList>
            <person name="Komaki H."/>
            <person name="Tamura T."/>
        </authorList>
    </citation>
    <scope>NUCLEOTIDE SEQUENCE [LARGE SCALE GENOMIC DNA]</scope>
    <source>
        <strain evidence="5 6">NBRC 104272</strain>
    </source>
</reference>
<dbReference type="Gene3D" id="3.30.450.40">
    <property type="match status" value="1"/>
</dbReference>
<gene>
    <name evidence="5" type="ORF">Pka01_70170</name>
</gene>
<feature type="domain" description="OmpR/PhoB-type" evidence="4">
    <location>
        <begin position="393"/>
        <end position="458"/>
    </location>
</feature>
<dbReference type="EMBL" id="BONV01000044">
    <property type="protein sequence ID" value="GIG83890.1"/>
    <property type="molecule type" value="Genomic_DNA"/>
</dbReference>
<accession>A0A8J3VAD5</accession>
<dbReference type="InterPro" id="IPR001867">
    <property type="entry name" value="OmpR/PhoB-type_DNA-bd"/>
</dbReference>
<evidence type="ECO:0000313" key="5">
    <source>
        <dbReference type="EMBL" id="GIG83890.1"/>
    </source>
</evidence>
<evidence type="ECO:0000256" key="1">
    <source>
        <dbReference type="ARBA" id="ARBA00023015"/>
    </source>
</evidence>
<comment type="caution">
    <text evidence="5">The sequence shown here is derived from an EMBL/GenBank/DDBJ whole genome shotgun (WGS) entry which is preliminary data.</text>
</comment>
<keyword evidence="6" id="KW-1185">Reference proteome</keyword>
<dbReference type="InterPro" id="IPR003018">
    <property type="entry name" value="GAF"/>
</dbReference>
<dbReference type="SMART" id="SM00862">
    <property type="entry name" value="Trans_reg_C"/>
    <property type="match status" value="1"/>
</dbReference>
<dbReference type="InterPro" id="IPR036388">
    <property type="entry name" value="WH-like_DNA-bd_sf"/>
</dbReference>
<evidence type="ECO:0000256" key="3">
    <source>
        <dbReference type="ARBA" id="ARBA00023163"/>
    </source>
</evidence>
<evidence type="ECO:0000313" key="6">
    <source>
        <dbReference type="Proteomes" id="UP000630097"/>
    </source>
</evidence>
<dbReference type="Pfam" id="PF01590">
    <property type="entry name" value="GAF"/>
    <property type="match status" value="1"/>
</dbReference>
<dbReference type="InterPro" id="IPR029016">
    <property type="entry name" value="GAF-like_dom_sf"/>
</dbReference>
<dbReference type="Proteomes" id="UP000630097">
    <property type="component" value="Unassembled WGS sequence"/>
</dbReference>
<name>A0A8J3VAD5_9ACTN</name>
<protein>
    <recommendedName>
        <fullName evidence="4">OmpR/PhoB-type domain-containing protein</fullName>
    </recommendedName>
</protein>
<dbReference type="GO" id="GO:0000160">
    <property type="term" value="P:phosphorelay signal transduction system"/>
    <property type="evidence" value="ECO:0007669"/>
    <property type="project" value="InterPro"/>
</dbReference>
<evidence type="ECO:0000256" key="2">
    <source>
        <dbReference type="ARBA" id="ARBA00023125"/>
    </source>
</evidence>
<dbReference type="GO" id="GO:0006355">
    <property type="term" value="P:regulation of DNA-templated transcription"/>
    <property type="evidence" value="ECO:0007669"/>
    <property type="project" value="InterPro"/>
</dbReference>
<dbReference type="Gene3D" id="1.10.10.10">
    <property type="entry name" value="Winged helix-like DNA-binding domain superfamily/Winged helix DNA-binding domain"/>
    <property type="match status" value="1"/>
</dbReference>
<keyword evidence="2" id="KW-0238">DNA-binding</keyword>
<dbReference type="AlphaFoldDB" id="A0A8J3VAD5"/>
<evidence type="ECO:0000259" key="4">
    <source>
        <dbReference type="SMART" id="SM00862"/>
    </source>
</evidence>
<proteinExistence type="predicted"/>
<keyword evidence="1" id="KW-0805">Transcription regulation</keyword>
<dbReference type="GO" id="GO:0003677">
    <property type="term" value="F:DNA binding"/>
    <property type="evidence" value="ECO:0007669"/>
    <property type="project" value="UniProtKB-KW"/>
</dbReference>
<sequence>MLTYCEIGDTPNVGTSALQRRCTGEARARRRSHALAGARRAGAAGEIPATVGDGRPDAPLRAAAECTMDVEIAGIAAARLSADPVAQFHLLQQVREAVLSGEKPPAPPRQMISESWRRSLAAPVNPDHDRPPIVYGSAEVADVRAAHPLHAVVAMLRELLVGIADESRHVMIVTDADGTILWREGAADVCLRADPVGLFEGARWAEAAIGTNAMGTALAVDGPVQIYSAEHLVRAYHPWTCAAAPVHDPDTGALLGAIDVSGPLHTLHPAVVCLVNAAAQLAEDRLHDLMEIRDERLRAANMRHLAGLRGEPGALLTRTGRVVAAQPDGRWPGRISVPPGADRVLLDDGFEALVEPLPEGYLVRVPVTGRAAKRRPKLSLSFLGDRPVAVLDGRELPLTLRRAELLAVLALHPTGLTAEQLALHLYGDAGNPTTARSEIHRLRAQVGESVIDPGHYRLRADVEADFLAVRAALRSGDVRAAVATCRGPLLAQSEAPAIRAERYQLVAALRTAALDHHDLEALWAFGQSEPGCDDLEVFERLAGELHPGDPRQAVAAARLAWLLAEDG</sequence>
<keyword evidence="3" id="KW-0804">Transcription</keyword>